<dbReference type="OrthoDB" id="4763081at2759"/>
<proteinExistence type="predicted"/>
<dbReference type="Proteomes" id="UP000241546">
    <property type="component" value="Unassembled WGS sequence"/>
</dbReference>
<feature type="non-terminal residue" evidence="1">
    <location>
        <position position="462"/>
    </location>
</feature>
<keyword evidence="2" id="KW-1185">Reference proteome</keyword>
<evidence type="ECO:0000313" key="1">
    <source>
        <dbReference type="EMBL" id="PTB70705.1"/>
    </source>
</evidence>
<dbReference type="RefSeq" id="XP_024754025.1">
    <property type="nucleotide sequence ID" value="XM_024888964.1"/>
</dbReference>
<feature type="non-terminal residue" evidence="1">
    <location>
        <position position="1"/>
    </location>
</feature>
<name>A0A2T4BN02_9HYPO</name>
<evidence type="ECO:0000313" key="2">
    <source>
        <dbReference type="Proteomes" id="UP000241546"/>
    </source>
</evidence>
<accession>A0A2T4BN02</accession>
<organism evidence="1 2">
    <name type="scientific">Trichoderma citrinoviride</name>
    <dbReference type="NCBI Taxonomy" id="58853"/>
    <lineage>
        <taxon>Eukaryota</taxon>
        <taxon>Fungi</taxon>
        <taxon>Dikarya</taxon>
        <taxon>Ascomycota</taxon>
        <taxon>Pezizomycotina</taxon>
        <taxon>Sordariomycetes</taxon>
        <taxon>Hypocreomycetidae</taxon>
        <taxon>Hypocreales</taxon>
        <taxon>Hypocreaceae</taxon>
        <taxon>Trichoderma</taxon>
    </lineage>
</organism>
<gene>
    <name evidence="1" type="ORF">BBK36DRAFT_1086258</name>
</gene>
<sequence>CCYPNCSRCLASPECSLIHSGCYAVFRAASGTKNTKALHRRLWLFTAWKRPWTVARPLCLPIRSMHAAVLKQATESLGLPNLFKLPAELLDQIHDNSRGYFFWRCVSALRLALDESGDLDDALEVLRLNSIVSWERHGLLKLARYGTLPPIIRITMDEDGISKVKRLPAIPSYDGEHHKHYAYIVVHEECMTVLYVDAPFNLQPSQNGRLRLQLPRENPTFAIWNTPCPPCMLDGDALGYTRDSFFSASLPWNLSGDHLYAIDMASITGITFFYSHDELLGVHPHCSSGDTASSTFERLSYRLKSQTVWIYLPISKSDPITSLGIIVSERPASILRNPKIEIQICTGTQLTGVTVIGSQHTAPGPVECSWKSAPITLVYAKPQERRGVWLSSYGSNQSALLELPITPVIPKLGGETAYYSEAPLDNVSSAVLFLDEKNIYCRGILFRYLDGSCRALGECRVH</sequence>
<reference evidence="2" key="1">
    <citation type="submission" date="2016-07" db="EMBL/GenBank/DDBJ databases">
        <title>Multiple horizontal gene transfer events from other fungi enriched the ability of initially mycotrophic Trichoderma (Ascomycota) to feed on dead plant biomass.</title>
        <authorList>
            <consortium name="DOE Joint Genome Institute"/>
            <person name="Atanasova L."/>
            <person name="Chenthamara K."/>
            <person name="Zhang J."/>
            <person name="Grujic M."/>
            <person name="Henrissat B."/>
            <person name="Kuo A."/>
            <person name="Aerts A."/>
            <person name="Salamov A."/>
            <person name="Lipzen A."/>
            <person name="Labutti K."/>
            <person name="Barry K."/>
            <person name="Miao Y."/>
            <person name="Rahimi M.J."/>
            <person name="Shen Q."/>
            <person name="Grigoriev I.V."/>
            <person name="Kubicek C.P."/>
            <person name="Druzhinina I.S."/>
        </authorList>
    </citation>
    <scope>NUCLEOTIDE SEQUENCE [LARGE SCALE GENOMIC DNA]</scope>
    <source>
        <strain evidence="2">TUCIM 6016</strain>
    </source>
</reference>
<dbReference type="AlphaFoldDB" id="A0A2T4BN02"/>
<dbReference type="GeneID" id="36597083"/>
<protein>
    <submittedName>
        <fullName evidence="1">Uncharacterized protein</fullName>
    </submittedName>
</protein>
<dbReference type="EMBL" id="KZ680207">
    <property type="protein sequence ID" value="PTB70705.1"/>
    <property type="molecule type" value="Genomic_DNA"/>
</dbReference>